<dbReference type="InterPro" id="IPR027842">
    <property type="entry name" value="HAM1-like_C"/>
</dbReference>
<feature type="domain" description="HAM1-like N-terminal" evidence="3">
    <location>
        <begin position="6"/>
        <end position="223"/>
    </location>
</feature>
<organism evidence="4 5">
    <name type="scientific">Boletus edulis BED1</name>
    <dbReference type="NCBI Taxonomy" id="1328754"/>
    <lineage>
        <taxon>Eukaryota</taxon>
        <taxon>Fungi</taxon>
        <taxon>Dikarya</taxon>
        <taxon>Basidiomycota</taxon>
        <taxon>Agaricomycotina</taxon>
        <taxon>Agaricomycetes</taxon>
        <taxon>Agaricomycetidae</taxon>
        <taxon>Boletales</taxon>
        <taxon>Boletineae</taxon>
        <taxon>Boletaceae</taxon>
        <taxon>Boletoideae</taxon>
        <taxon>Boletus</taxon>
    </lineage>
</organism>
<dbReference type="Pfam" id="PF19343">
    <property type="entry name" value="HAM1_N"/>
    <property type="match status" value="2"/>
</dbReference>
<reference evidence="4" key="2">
    <citation type="journal article" date="2020" name="Nat. Commun.">
        <title>Large-scale genome sequencing of mycorrhizal fungi provides insights into the early evolution of symbiotic traits.</title>
        <authorList>
            <person name="Miyauchi S."/>
            <person name="Kiss E."/>
            <person name="Kuo A."/>
            <person name="Drula E."/>
            <person name="Kohler A."/>
            <person name="Sanchez-Garcia M."/>
            <person name="Morin E."/>
            <person name="Andreopoulos B."/>
            <person name="Barry K.W."/>
            <person name="Bonito G."/>
            <person name="Buee M."/>
            <person name="Carver A."/>
            <person name="Chen C."/>
            <person name="Cichocki N."/>
            <person name="Clum A."/>
            <person name="Culley D."/>
            <person name="Crous P.W."/>
            <person name="Fauchery L."/>
            <person name="Girlanda M."/>
            <person name="Hayes R.D."/>
            <person name="Keri Z."/>
            <person name="LaButti K."/>
            <person name="Lipzen A."/>
            <person name="Lombard V."/>
            <person name="Magnuson J."/>
            <person name="Maillard F."/>
            <person name="Murat C."/>
            <person name="Nolan M."/>
            <person name="Ohm R.A."/>
            <person name="Pangilinan J."/>
            <person name="Pereira M.F."/>
            <person name="Perotto S."/>
            <person name="Peter M."/>
            <person name="Pfister S."/>
            <person name="Riley R."/>
            <person name="Sitrit Y."/>
            <person name="Stielow J.B."/>
            <person name="Szollosi G."/>
            <person name="Zifcakova L."/>
            <person name="Stursova M."/>
            <person name="Spatafora J.W."/>
            <person name="Tedersoo L."/>
            <person name="Vaario L.M."/>
            <person name="Yamada A."/>
            <person name="Yan M."/>
            <person name="Wang P."/>
            <person name="Xu J."/>
            <person name="Bruns T."/>
            <person name="Baldrian P."/>
            <person name="Vilgalys R."/>
            <person name="Dunand C."/>
            <person name="Henrissat B."/>
            <person name="Grigoriev I.V."/>
            <person name="Hibbett D."/>
            <person name="Nagy L.G."/>
            <person name="Martin F.M."/>
        </authorList>
    </citation>
    <scope>NUCLEOTIDE SEQUENCE</scope>
    <source>
        <strain evidence="4">BED1</strain>
    </source>
</reference>
<dbReference type="AlphaFoldDB" id="A0AAD4BMB3"/>
<feature type="domain" description="HAM1-like N-terminal" evidence="3">
    <location>
        <begin position="241"/>
        <end position="570"/>
    </location>
</feature>
<name>A0AAD4BMB3_BOLED</name>
<gene>
    <name evidence="4" type="ORF">L210DRAFT_3763305</name>
</gene>
<keyword evidence="5" id="KW-1185">Reference proteome</keyword>
<evidence type="ECO:0000259" key="3">
    <source>
        <dbReference type="Pfam" id="PF19343"/>
    </source>
</evidence>
<dbReference type="Pfam" id="PF14613">
    <property type="entry name" value="HAM1_C"/>
    <property type="match status" value="1"/>
</dbReference>
<feature type="domain" description="HAM1-like C-terminal" evidence="2">
    <location>
        <begin position="600"/>
        <end position="656"/>
    </location>
</feature>
<evidence type="ECO:0000313" key="4">
    <source>
        <dbReference type="EMBL" id="KAF8434205.1"/>
    </source>
</evidence>
<dbReference type="EMBL" id="WHUW01000030">
    <property type="protein sequence ID" value="KAF8434205.1"/>
    <property type="molecule type" value="Genomic_DNA"/>
</dbReference>
<dbReference type="PANTHER" id="PTHR31138">
    <property type="entry name" value="CHROMOSOME 19, WHOLE GENOME SHOTGUN SEQUENCE"/>
    <property type="match status" value="1"/>
</dbReference>
<reference evidence="4" key="1">
    <citation type="submission" date="2019-10" db="EMBL/GenBank/DDBJ databases">
        <authorList>
            <consortium name="DOE Joint Genome Institute"/>
            <person name="Kuo A."/>
            <person name="Miyauchi S."/>
            <person name="Kiss E."/>
            <person name="Drula E."/>
            <person name="Kohler A."/>
            <person name="Sanchez-Garcia M."/>
            <person name="Andreopoulos B."/>
            <person name="Barry K.W."/>
            <person name="Bonito G."/>
            <person name="Buee M."/>
            <person name="Carver A."/>
            <person name="Chen C."/>
            <person name="Cichocki N."/>
            <person name="Clum A."/>
            <person name="Culley D."/>
            <person name="Crous P.W."/>
            <person name="Fauchery L."/>
            <person name="Girlanda M."/>
            <person name="Hayes R."/>
            <person name="Keri Z."/>
            <person name="LaButti K."/>
            <person name="Lipzen A."/>
            <person name="Lombard V."/>
            <person name="Magnuson J."/>
            <person name="Maillard F."/>
            <person name="Morin E."/>
            <person name="Murat C."/>
            <person name="Nolan M."/>
            <person name="Ohm R."/>
            <person name="Pangilinan J."/>
            <person name="Pereira M."/>
            <person name="Perotto S."/>
            <person name="Peter M."/>
            <person name="Riley R."/>
            <person name="Sitrit Y."/>
            <person name="Stielow B."/>
            <person name="Szollosi G."/>
            <person name="Zifcakova L."/>
            <person name="Stursova M."/>
            <person name="Spatafora J.W."/>
            <person name="Tedersoo L."/>
            <person name="Vaario L.-M."/>
            <person name="Yamada A."/>
            <person name="Yan M."/>
            <person name="Wang P."/>
            <person name="Xu J."/>
            <person name="Bruns T."/>
            <person name="Baldrian P."/>
            <person name="Vilgalys R."/>
            <person name="Henrissat B."/>
            <person name="Grigoriev I.V."/>
            <person name="Hibbett D."/>
            <person name="Nagy L.G."/>
            <person name="Martin F.M."/>
        </authorList>
    </citation>
    <scope>NUCLEOTIDE SEQUENCE</scope>
    <source>
        <strain evidence="4">BED1</strain>
    </source>
</reference>
<protein>
    <submittedName>
        <fullName evidence="4">Uncharacterized protein</fullName>
    </submittedName>
</protein>
<feature type="region of interest" description="Disordered" evidence="1">
    <location>
        <begin position="155"/>
        <end position="193"/>
    </location>
</feature>
<evidence type="ECO:0000259" key="2">
    <source>
        <dbReference type="Pfam" id="PF14613"/>
    </source>
</evidence>
<comment type="caution">
    <text evidence="4">The sequence shown here is derived from an EMBL/GenBank/DDBJ whole genome shotgun (WGS) entry which is preliminary data.</text>
</comment>
<evidence type="ECO:0000256" key="1">
    <source>
        <dbReference type="SAM" id="MobiDB-lite"/>
    </source>
</evidence>
<dbReference type="Proteomes" id="UP001194468">
    <property type="component" value="Unassembled WGS sequence"/>
</dbReference>
<dbReference type="PANTHER" id="PTHR31138:SF1">
    <property type="entry name" value="PDZ DOMAIN-CONTAINING PROTEIN"/>
    <property type="match status" value="1"/>
</dbReference>
<accession>A0AAD4BMB3</accession>
<dbReference type="InterPro" id="IPR045967">
    <property type="entry name" value="HAM1-like_N"/>
</dbReference>
<sequence length="796" mass="89099">MDKTSSVIAALEAGKLPSQRQLNAIIDWVLLNIIPLESPELDKLTQPGGAIAGGLADVLDAYKQLGTNKNYDDLVQDTLWHLSEGDFSATHIEAVDVKEASADMNAFRSALRSLLKTLWANISGEGSHLLSDFTSFMRLALADFAETLEIQAAHTKESLRESEGEVQRGERDPLGRKYKTPEEEREEADSKAKFEKTMETAKEVGSKTIAVGQSIKVTAEEKATKTRSRLTEAFYEICDRAQSDEEYKRALSTLFNIASKWLNRTLDTAATADEATSLDTFIDDPTEAKHVHHALINIRTLYERLAGVKPLHDLYATLRACALDIKQDKDLKAWFDDFITHMRNGLDLPGYARSQKAQVKREHLERRWEELLDDTSDFVKQWKADLGTLRREFRECQQAIADDADLRRVGEAQARFACDVEKSVVAGGVLGLQSALEQASWFWQDLFNVYTQRILFLLKNIPIPRTEYVDHEVEFVLENLNISSLNLLPGHVYMRNITDIEITAPGEKRGSTKTAFGTLTHVHLQAIQLSLRDVSFFYKDKTSTVGPNDFTGIMQFDLPTQGLDVDFKLRLIPNTEQGLAEREQCKRFFRIERADVKLAENIKFDIKESNHPIIASVFKPVLVYRFRDAIERTLEEHIRGVCDFADAIAFDTSKRSGVFADAGLGPAASLSAAIWSEIGHLRNLEGGLLTGWKATGTGIIKEGREGEPTIALGAEPQILPGEKHGPLGYGSEPMVERIPGVEIPAVRLEGRKVVERVKDVGHEGVKRVQTFKESVQNKVVEEKKCAGWESKAFDVE</sequence>
<evidence type="ECO:0000313" key="5">
    <source>
        <dbReference type="Proteomes" id="UP001194468"/>
    </source>
</evidence>
<proteinExistence type="predicted"/>